<sequence>MTKKDNSSASMHEVIALAGYQPMEPMTNCRVLNDPKVQELNDEQLALLVMQTNAARDAIDTEQNQRANN</sequence>
<accession>A0ABQ7A843</accession>
<reference evidence="1 2" key="1">
    <citation type="journal article" date="2020" name="BMC Genomics">
        <title>Intraspecific diversification of the crop wild relative Brassica cretica Lam. using demographic model selection.</title>
        <authorList>
            <person name="Kioukis A."/>
            <person name="Michalopoulou V.A."/>
            <person name="Briers L."/>
            <person name="Pirintsos S."/>
            <person name="Studholme D.J."/>
            <person name="Pavlidis P."/>
            <person name="Sarris P.F."/>
        </authorList>
    </citation>
    <scope>NUCLEOTIDE SEQUENCE [LARGE SCALE GENOMIC DNA]</scope>
    <source>
        <strain evidence="2">cv. PFS-1207/04</strain>
    </source>
</reference>
<dbReference type="Proteomes" id="UP000266723">
    <property type="component" value="Unassembled WGS sequence"/>
</dbReference>
<evidence type="ECO:0000313" key="1">
    <source>
        <dbReference type="EMBL" id="KAF3493858.1"/>
    </source>
</evidence>
<gene>
    <name evidence="1" type="ORF">DY000_02051831</name>
</gene>
<protein>
    <submittedName>
        <fullName evidence="1">Uncharacterized protein</fullName>
    </submittedName>
</protein>
<keyword evidence="2" id="KW-1185">Reference proteome</keyword>
<dbReference type="EMBL" id="QGKV02002055">
    <property type="protein sequence ID" value="KAF3493858.1"/>
    <property type="molecule type" value="Genomic_DNA"/>
</dbReference>
<name>A0ABQ7A843_BRACR</name>
<evidence type="ECO:0000313" key="2">
    <source>
        <dbReference type="Proteomes" id="UP000266723"/>
    </source>
</evidence>
<organism evidence="1 2">
    <name type="scientific">Brassica cretica</name>
    <name type="common">Mustard</name>
    <dbReference type="NCBI Taxonomy" id="69181"/>
    <lineage>
        <taxon>Eukaryota</taxon>
        <taxon>Viridiplantae</taxon>
        <taxon>Streptophyta</taxon>
        <taxon>Embryophyta</taxon>
        <taxon>Tracheophyta</taxon>
        <taxon>Spermatophyta</taxon>
        <taxon>Magnoliopsida</taxon>
        <taxon>eudicotyledons</taxon>
        <taxon>Gunneridae</taxon>
        <taxon>Pentapetalae</taxon>
        <taxon>rosids</taxon>
        <taxon>malvids</taxon>
        <taxon>Brassicales</taxon>
        <taxon>Brassicaceae</taxon>
        <taxon>Brassiceae</taxon>
        <taxon>Brassica</taxon>
    </lineage>
</organism>
<comment type="caution">
    <text evidence="1">The sequence shown here is derived from an EMBL/GenBank/DDBJ whole genome shotgun (WGS) entry which is preliminary data.</text>
</comment>
<proteinExistence type="predicted"/>